<evidence type="ECO:0000256" key="2">
    <source>
        <dbReference type="ARBA" id="ARBA00002399"/>
    </source>
</evidence>
<dbReference type="PANTHER" id="PTHR11918">
    <property type="entry name" value="RADICAL SAM PROTEINS"/>
    <property type="match status" value="1"/>
</dbReference>
<dbReference type="InterPro" id="IPR006467">
    <property type="entry name" value="MiaB-like_bact"/>
</dbReference>
<dbReference type="InterPro" id="IPR002792">
    <property type="entry name" value="TRAM_dom"/>
</dbReference>
<dbReference type="EC" id="2.8.4.5" evidence="3"/>
<evidence type="ECO:0000259" key="15">
    <source>
        <dbReference type="PROSITE" id="PS51918"/>
    </source>
</evidence>
<dbReference type="NCBIfam" id="TIGR00089">
    <property type="entry name" value="MiaB/RimO family radical SAM methylthiotransferase"/>
    <property type="match status" value="1"/>
</dbReference>
<gene>
    <name evidence="16" type="ORF">C0189_03265</name>
</gene>
<evidence type="ECO:0000256" key="6">
    <source>
        <dbReference type="ARBA" id="ARBA00022679"/>
    </source>
</evidence>
<dbReference type="SFLD" id="SFLDG01061">
    <property type="entry name" value="methylthiotransferase"/>
    <property type="match status" value="1"/>
</dbReference>
<dbReference type="InterPro" id="IPR020612">
    <property type="entry name" value="Methylthiotransferase_CS"/>
</dbReference>
<dbReference type="Pfam" id="PF04055">
    <property type="entry name" value="Radical_SAM"/>
    <property type="match status" value="1"/>
</dbReference>
<keyword evidence="6 16" id="KW-0808">Transferase</keyword>
<comment type="cofactor">
    <cofactor evidence="1">
        <name>[4Fe-4S] cluster</name>
        <dbReference type="ChEBI" id="CHEBI:49883"/>
    </cofactor>
</comment>
<feature type="domain" description="Radical SAM core" evidence="15">
    <location>
        <begin position="121"/>
        <end position="350"/>
    </location>
</feature>
<dbReference type="InterPro" id="IPR006638">
    <property type="entry name" value="Elp3/MiaA/NifB-like_rSAM"/>
</dbReference>
<evidence type="ECO:0000259" key="13">
    <source>
        <dbReference type="PROSITE" id="PS50926"/>
    </source>
</evidence>
<dbReference type="InterPro" id="IPR058240">
    <property type="entry name" value="rSAM_sf"/>
</dbReference>
<dbReference type="GO" id="GO:0046872">
    <property type="term" value="F:metal ion binding"/>
    <property type="evidence" value="ECO:0007669"/>
    <property type="project" value="UniProtKB-KW"/>
</dbReference>
<sequence>MNFAIFTLGCKTNQYESELMRESLISAGYSEVNFKDMADIYIVNSCVVTEKAERETRKALNEAIRKNPNALIILTGCYVKLHDEDRISRVYFYRGAKSKIADFIKTGIEAKDGEVERIESFLERSRAFVKIEEGCNNFCTYCIVPFVRGYEIKSKKKDLVINEVKRLVDKGFKEIVLTGTEIGKFGEDIGITLVDLIRDLKKIDGLKRLRISSIHPKHVSDELIDEFKEPYALTPHMHISLQSGDNEILKKMNRGYTREDYLKIVEKLRKIDPDFSISTDIIVGFPFETENAFLNSLSIIREVTFSKVHVFRYSKRPFTPAFYFKENVPEITKTVRSERTRDFANAIAKEFKERFLGRVVEVLVEEDNNGKLTGFTPHYLKVEFRGDVPINSFANVKITDVSPDVMFGELVFLT</sequence>
<dbReference type="SUPFAM" id="SSF102114">
    <property type="entry name" value="Radical SAM enzymes"/>
    <property type="match status" value="1"/>
</dbReference>
<dbReference type="Pfam" id="PF01938">
    <property type="entry name" value="TRAM"/>
    <property type="match status" value="1"/>
</dbReference>
<evidence type="ECO:0000256" key="4">
    <source>
        <dbReference type="ARBA" id="ARBA00022485"/>
    </source>
</evidence>
<protein>
    <recommendedName>
        <fullName evidence="3">tRNA (N(6)-L-threonylcarbamoyladenosine(37)-C(2))-methylthiotransferase</fullName>
        <ecNumber evidence="3">2.8.4.5</ecNumber>
    </recommendedName>
    <alternativeName>
        <fullName evidence="11">tRNA-t(6)A37 methylthiotransferase</fullName>
    </alternativeName>
</protein>
<comment type="function">
    <text evidence="2">Catalyzes the methylthiolation of N6-threonylcarbamoyladenosine (t(6)A), leading to the formation of 2-methylthio-N6-threonylcarbamoyladenosine (ms(2)t(6)A) at position 37 in tRNAs that read codons beginning with adenine.</text>
</comment>
<dbReference type="InterPro" id="IPR005839">
    <property type="entry name" value="Methylthiotransferase"/>
</dbReference>
<keyword evidence="8" id="KW-0479">Metal-binding</keyword>
<evidence type="ECO:0000256" key="7">
    <source>
        <dbReference type="ARBA" id="ARBA00022691"/>
    </source>
</evidence>
<evidence type="ECO:0000256" key="5">
    <source>
        <dbReference type="ARBA" id="ARBA00022490"/>
    </source>
</evidence>
<evidence type="ECO:0000256" key="12">
    <source>
        <dbReference type="ARBA" id="ARBA00051661"/>
    </source>
</evidence>
<dbReference type="RefSeq" id="WP_416084346.1">
    <property type="nucleotide sequence ID" value="NZ_JBNATC010000004.1"/>
</dbReference>
<comment type="caution">
    <text evidence="16">The sequence shown here is derived from an EMBL/GenBank/DDBJ whole genome shotgun (WGS) entry which is preliminary data.</text>
</comment>
<evidence type="ECO:0000259" key="14">
    <source>
        <dbReference type="PROSITE" id="PS51449"/>
    </source>
</evidence>
<dbReference type="SFLD" id="SFLDS00029">
    <property type="entry name" value="Radical_SAM"/>
    <property type="match status" value="1"/>
</dbReference>
<keyword evidence="7" id="KW-0949">S-adenosyl-L-methionine</keyword>
<feature type="domain" description="MTTase N-terminal" evidence="14">
    <location>
        <begin position="1"/>
        <end position="109"/>
    </location>
</feature>
<dbReference type="Gene3D" id="3.80.30.20">
    <property type="entry name" value="tm_1862 like domain"/>
    <property type="match status" value="1"/>
</dbReference>
<keyword evidence="4" id="KW-0004">4Fe-4S</keyword>
<dbReference type="SMART" id="SM00729">
    <property type="entry name" value="Elp3"/>
    <property type="match status" value="1"/>
</dbReference>
<dbReference type="PANTHER" id="PTHR11918:SF45">
    <property type="entry name" value="THREONYLCARBAMOYLADENOSINE TRNA METHYLTHIOTRANSFERASE"/>
    <property type="match status" value="1"/>
</dbReference>
<dbReference type="PROSITE" id="PS50926">
    <property type="entry name" value="TRAM"/>
    <property type="match status" value="1"/>
</dbReference>
<feature type="domain" description="TRAM" evidence="13">
    <location>
        <begin position="353"/>
        <end position="412"/>
    </location>
</feature>
<dbReference type="Proteomes" id="UP000237040">
    <property type="component" value="Unassembled WGS sequence"/>
</dbReference>
<dbReference type="InterPro" id="IPR038135">
    <property type="entry name" value="Methylthiotransferase_N_sf"/>
</dbReference>
<dbReference type="SFLD" id="SFLDG01082">
    <property type="entry name" value="B12-binding_domain_containing"/>
    <property type="match status" value="1"/>
</dbReference>
<dbReference type="AlphaFoldDB" id="A0A2J6WEA4"/>
<keyword evidence="5" id="KW-0963">Cytoplasm</keyword>
<evidence type="ECO:0000256" key="1">
    <source>
        <dbReference type="ARBA" id="ARBA00001966"/>
    </source>
</evidence>
<evidence type="ECO:0000256" key="8">
    <source>
        <dbReference type="ARBA" id="ARBA00022723"/>
    </source>
</evidence>
<comment type="catalytic activity">
    <reaction evidence="12">
        <text>N(6)-L-threonylcarbamoyladenosine(37) in tRNA + (sulfur carrier)-SH + AH2 + 2 S-adenosyl-L-methionine = 2-methylsulfanyl-N(6)-L-threonylcarbamoyladenosine(37) in tRNA + (sulfur carrier)-H + 5'-deoxyadenosine + L-methionine + A + S-adenosyl-L-homocysteine + 2 H(+)</text>
        <dbReference type="Rhea" id="RHEA:37075"/>
        <dbReference type="Rhea" id="RHEA-COMP:10163"/>
        <dbReference type="Rhea" id="RHEA-COMP:11092"/>
        <dbReference type="Rhea" id="RHEA-COMP:14737"/>
        <dbReference type="Rhea" id="RHEA-COMP:14739"/>
        <dbReference type="ChEBI" id="CHEBI:13193"/>
        <dbReference type="ChEBI" id="CHEBI:15378"/>
        <dbReference type="ChEBI" id="CHEBI:17319"/>
        <dbReference type="ChEBI" id="CHEBI:17499"/>
        <dbReference type="ChEBI" id="CHEBI:29917"/>
        <dbReference type="ChEBI" id="CHEBI:57844"/>
        <dbReference type="ChEBI" id="CHEBI:57856"/>
        <dbReference type="ChEBI" id="CHEBI:59789"/>
        <dbReference type="ChEBI" id="CHEBI:64428"/>
        <dbReference type="ChEBI" id="CHEBI:74418"/>
        <dbReference type="ChEBI" id="CHEBI:74420"/>
        <dbReference type="EC" id="2.8.4.5"/>
    </reaction>
</comment>
<dbReference type="NCBIfam" id="TIGR01579">
    <property type="entry name" value="MiaB-like-C"/>
    <property type="match status" value="1"/>
</dbReference>
<dbReference type="PROSITE" id="PS01278">
    <property type="entry name" value="MTTASE_RADICAL"/>
    <property type="match status" value="1"/>
</dbReference>
<keyword evidence="9" id="KW-0408">Iron</keyword>
<keyword evidence="10" id="KW-0411">Iron-sulfur</keyword>
<evidence type="ECO:0000313" key="17">
    <source>
        <dbReference type="Proteomes" id="UP000237040"/>
    </source>
</evidence>
<name>A0A2J6WEA4_9BACT</name>
<dbReference type="PROSITE" id="PS51449">
    <property type="entry name" value="MTTASE_N"/>
    <property type="match status" value="1"/>
</dbReference>
<accession>A0A2J6WEA4</accession>
<dbReference type="PROSITE" id="PS51918">
    <property type="entry name" value="RADICAL_SAM"/>
    <property type="match status" value="1"/>
</dbReference>
<organism evidence="16 17">
    <name type="scientific">Caldisericum exile</name>
    <dbReference type="NCBI Taxonomy" id="693075"/>
    <lineage>
        <taxon>Bacteria</taxon>
        <taxon>Pseudomonadati</taxon>
        <taxon>Caldisericota/Cryosericota group</taxon>
        <taxon>Caldisericota</taxon>
        <taxon>Caldisericia</taxon>
        <taxon>Caldisericales</taxon>
        <taxon>Caldisericaceae</taxon>
        <taxon>Caldisericum</taxon>
    </lineage>
</organism>
<evidence type="ECO:0000256" key="10">
    <source>
        <dbReference type="ARBA" id="ARBA00023014"/>
    </source>
</evidence>
<dbReference type="Gene3D" id="3.40.50.12160">
    <property type="entry name" value="Methylthiotransferase, N-terminal domain"/>
    <property type="match status" value="1"/>
</dbReference>
<dbReference type="InterPro" id="IPR007197">
    <property type="entry name" value="rSAM"/>
</dbReference>
<dbReference type="EMBL" id="PNIL01000049">
    <property type="protein sequence ID" value="PMP67349.1"/>
    <property type="molecule type" value="Genomic_DNA"/>
</dbReference>
<reference evidence="16 17" key="1">
    <citation type="submission" date="2018-01" db="EMBL/GenBank/DDBJ databases">
        <title>Metagenomic assembled genomes from two thermal pools in the Uzon Caldera, Kamchatka, Russia.</title>
        <authorList>
            <person name="Wilkins L."/>
            <person name="Ettinger C."/>
        </authorList>
    </citation>
    <scope>NUCLEOTIDE SEQUENCE [LARGE SCALE GENOMIC DNA]</scope>
    <source>
        <strain evidence="16">ZAV-07</strain>
    </source>
</reference>
<dbReference type="GO" id="GO:0035598">
    <property type="term" value="F:tRNA (N(6)-L-threonylcarbamoyladenosine(37)-C(2))-methylthiotransferase activity"/>
    <property type="evidence" value="ECO:0007669"/>
    <property type="project" value="UniProtKB-EC"/>
</dbReference>
<dbReference type="GO" id="GO:0051539">
    <property type="term" value="F:4 iron, 4 sulfur cluster binding"/>
    <property type="evidence" value="ECO:0007669"/>
    <property type="project" value="UniProtKB-KW"/>
</dbReference>
<evidence type="ECO:0000256" key="11">
    <source>
        <dbReference type="ARBA" id="ARBA00031213"/>
    </source>
</evidence>
<dbReference type="CDD" id="cd01335">
    <property type="entry name" value="Radical_SAM"/>
    <property type="match status" value="1"/>
</dbReference>
<proteinExistence type="predicted"/>
<evidence type="ECO:0000256" key="3">
    <source>
        <dbReference type="ARBA" id="ARBA00013273"/>
    </source>
</evidence>
<dbReference type="InterPro" id="IPR023404">
    <property type="entry name" value="rSAM_horseshoe"/>
</dbReference>
<dbReference type="Pfam" id="PF00919">
    <property type="entry name" value="UPF0004"/>
    <property type="match status" value="1"/>
</dbReference>
<dbReference type="InterPro" id="IPR013848">
    <property type="entry name" value="Methylthiotransferase_N"/>
</dbReference>
<evidence type="ECO:0000256" key="9">
    <source>
        <dbReference type="ARBA" id="ARBA00023004"/>
    </source>
</evidence>
<evidence type="ECO:0000313" key="16">
    <source>
        <dbReference type="EMBL" id="PMP67349.1"/>
    </source>
</evidence>
<dbReference type="FunFam" id="3.80.30.20:FF:000001">
    <property type="entry name" value="tRNA-2-methylthio-N(6)-dimethylallyladenosine synthase 2"/>
    <property type="match status" value="1"/>
</dbReference>